<organism evidence="6 7">
    <name type="scientific">candidate division WOR-3 bacterium</name>
    <dbReference type="NCBI Taxonomy" id="2052148"/>
    <lineage>
        <taxon>Bacteria</taxon>
        <taxon>Bacteria division WOR-3</taxon>
    </lineage>
</organism>
<reference evidence="6" key="1">
    <citation type="submission" date="2019-03" db="EMBL/GenBank/DDBJ databases">
        <title>Lake Tanganyika Metagenome-Assembled Genomes (MAGs).</title>
        <authorList>
            <person name="Tran P."/>
        </authorList>
    </citation>
    <scope>NUCLEOTIDE SEQUENCE</scope>
    <source>
        <strain evidence="6">K_DeepCast_150m_m2_040</strain>
    </source>
</reference>
<feature type="domain" description="ATPase BadF/BadG/BcrA/BcrD type" evidence="5">
    <location>
        <begin position="5"/>
        <end position="254"/>
    </location>
</feature>
<dbReference type="CDD" id="cd24036">
    <property type="entry name" value="ASKHA_NBD_BcrAD_BadFG_HgdC_HadI"/>
    <property type="match status" value="1"/>
</dbReference>
<proteinExistence type="predicted"/>
<dbReference type="SUPFAM" id="SSF53067">
    <property type="entry name" value="Actin-like ATPase domain"/>
    <property type="match status" value="1"/>
</dbReference>
<dbReference type="GO" id="GO:0051536">
    <property type="term" value="F:iron-sulfur cluster binding"/>
    <property type="evidence" value="ECO:0007669"/>
    <property type="project" value="UniProtKB-KW"/>
</dbReference>
<gene>
    <name evidence="6" type="ORF">FJY68_01545</name>
</gene>
<dbReference type="InterPro" id="IPR051805">
    <property type="entry name" value="Dehydratase_Activator_Redct"/>
</dbReference>
<evidence type="ECO:0000256" key="4">
    <source>
        <dbReference type="ARBA" id="ARBA00023014"/>
    </source>
</evidence>
<accession>A0A937XF89</accession>
<dbReference type="PANTHER" id="PTHR32329">
    <property type="entry name" value="BIFUNCTIONAL PROTEIN [INCLUDES 2-HYDROXYACYL-COA DEHYDRATASE (N-TER) AND ITS ACTIVATOR DOMAIN (C_TERM)-RELATED"/>
    <property type="match status" value="1"/>
</dbReference>
<dbReference type="InterPro" id="IPR043129">
    <property type="entry name" value="ATPase_NBD"/>
</dbReference>
<dbReference type="Gene3D" id="3.30.420.40">
    <property type="match status" value="2"/>
</dbReference>
<keyword evidence="4" id="KW-0411">Iron-sulfur</keyword>
<dbReference type="InterPro" id="IPR002731">
    <property type="entry name" value="ATPase_BadF"/>
</dbReference>
<evidence type="ECO:0000313" key="7">
    <source>
        <dbReference type="Proteomes" id="UP000779900"/>
    </source>
</evidence>
<protein>
    <submittedName>
        <fullName evidence="6">2-hydroxyglutaryl-CoA dehydratase</fullName>
    </submittedName>
</protein>
<comment type="cofactor">
    <cofactor evidence="1">
        <name>[4Fe-4S] cluster</name>
        <dbReference type="ChEBI" id="CHEBI:49883"/>
    </cofactor>
</comment>
<keyword evidence="3" id="KW-0408">Iron</keyword>
<dbReference type="Pfam" id="PF01869">
    <property type="entry name" value="BcrAD_BadFG"/>
    <property type="match status" value="1"/>
</dbReference>
<dbReference type="InterPro" id="IPR008275">
    <property type="entry name" value="CoA_E_activase_dom"/>
</dbReference>
<keyword evidence="2" id="KW-0479">Metal-binding</keyword>
<dbReference type="AlphaFoldDB" id="A0A937XF89"/>
<evidence type="ECO:0000259" key="5">
    <source>
        <dbReference type="Pfam" id="PF01869"/>
    </source>
</evidence>
<dbReference type="NCBIfam" id="TIGR00241">
    <property type="entry name" value="CoA_E_activ"/>
    <property type="match status" value="1"/>
</dbReference>
<dbReference type="PANTHER" id="PTHR32329:SF2">
    <property type="entry name" value="BIFUNCTIONAL PROTEIN [INCLUDES 2-HYDROXYACYL-COA DEHYDRATASE (N-TER) AND ITS ACTIVATOR DOMAIN (C_TERM)"/>
    <property type="match status" value="1"/>
</dbReference>
<evidence type="ECO:0000313" key="6">
    <source>
        <dbReference type="EMBL" id="MBM3330518.1"/>
    </source>
</evidence>
<dbReference type="Proteomes" id="UP000779900">
    <property type="component" value="Unassembled WGS sequence"/>
</dbReference>
<comment type="caution">
    <text evidence="6">The sequence shown here is derived from an EMBL/GenBank/DDBJ whole genome shotgun (WGS) entry which is preliminary data.</text>
</comment>
<name>A0A937XF89_UNCW3</name>
<evidence type="ECO:0000256" key="2">
    <source>
        <dbReference type="ARBA" id="ARBA00022723"/>
    </source>
</evidence>
<evidence type="ECO:0000256" key="3">
    <source>
        <dbReference type="ARBA" id="ARBA00023004"/>
    </source>
</evidence>
<dbReference type="EMBL" id="VGIR01000005">
    <property type="protein sequence ID" value="MBM3330518.1"/>
    <property type="molecule type" value="Genomic_DNA"/>
</dbReference>
<sequence length="256" mass="27083">MITAGIDVGSVNTKLVVFDRASQQVFCEKVVPTGPRPKETAHQVMAECRSEHRDLSGHVRGVVATGYARHVVDKVEGTITEIKAAALGIRYWHPTCRTVIDIGGQDSKVLSLEESGKVRDFVMNDRCAAGTGHFLSVLSRTLSVPLEDFGRLSLESRRPVPVSSLCVVMAESEILSLLAADTPVADVIAGLHEALARRVANMAARLRVEPDVVFTGGVAQNPGMGAALEKALGMPITVARKPLLAAALGAALSAAD</sequence>
<evidence type="ECO:0000256" key="1">
    <source>
        <dbReference type="ARBA" id="ARBA00001966"/>
    </source>
</evidence>
<dbReference type="GO" id="GO:0046872">
    <property type="term" value="F:metal ion binding"/>
    <property type="evidence" value="ECO:0007669"/>
    <property type="project" value="UniProtKB-KW"/>
</dbReference>